<name>A0A093GSM2_DRYPU</name>
<dbReference type="GO" id="GO:0042073">
    <property type="term" value="P:intraciliary transport"/>
    <property type="evidence" value="ECO:0007669"/>
    <property type="project" value="TreeGrafter"/>
</dbReference>
<feature type="non-terminal residue" evidence="5">
    <location>
        <position position="416"/>
    </location>
</feature>
<dbReference type="InterPro" id="IPR028933">
    <property type="entry name" value="Lebercilin_dom"/>
</dbReference>
<feature type="region of interest" description="Disordered" evidence="3">
    <location>
        <begin position="256"/>
        <end position="275"/>
    </location>
</feature>
<feature type="region of interest" description="Disordered" evidence="3">
    <location>
        <begin position="1"/>
        <end position="91"/>
    </location>
</feature>
<dbReference type="STRING" id="118200.A0A093GSM2"/>
<evidence type="ECO:0000256" key="3">
    <source>
        <dbReference type="SAM" id="MobiDB-lite"/>
    </source>
</evidence>
<evidence type="ECO:0000256" key="2">
    <source>
        <dbReference type="ARBA" id="ARBA00023054"/>
    </source>
</evidence>
<proteinExistence type="inferred from homology"/>
<sequence>MGERIRSPDSEYDRKSDGDKNSDSYYSDEENSSCSSGQSPALSSPSTSQEKRDHKPQTSNSLVHYQATKKLGSKYAPGKKGTQWGFRSQSLTRDSPAKDIDLVTKRVLSARLLKINELRNELTELRIKLDELQKENRALKRLQHRQEKALNKFEDTENEISQLLARHNNEIRILRERLRKSQERERLTERRLKDTEDELHRTKTVLQKLKKLSADKHLAERDDLAKKLACAESRLEESEKRIKDLEKNLELSGSSFQRELQSKKKKISEAQEENRALQDKLQELNQKLKEKERELEAKNIYANRMLKLSPRKDTNIMQRKKASNQDTKKGAQLTKGVQTSGYFSPVEFAPEPEPGSGSTVSKQEGILPKTEKETQDRGWKEEAELPRQDQDRERQEKLKRFHEMQALEERVQKLPD</sequence>
<dbReference type="EMBL" id="KL217082">
    <property type="protein sequence ID" value="KFV73308.1"/>
    <property type="molecule type" value="Genomic_DNA"/>
</dbReference>
<feature type="compositionally biased region" description="Basic and acidic residues" evidence="3">
    <location>
        <begin position="1"/>
        <end position="22"/>
    </location>
</feature>
<feature type="region of interest" description="Disordered" evidence="3">
    <location>
        <begin position="310"/>
        <end position="396"/>
    </location>
</feature>
<accession>A0A093GSM2</accession>
<feature type="domain" description="Lebercilin" evidence="4">
    <location>
        <begin position="103"/>
        <end position="295"/>
    </location>
</feature>
<dbReference type="PANTHER" id="PTHR16650">
    <property type="entry name" value="C21ORF13-RELATED"/>
    <property type="match status" value="1"/>
</dbReference>
<dbReference type="GO" id="GO:0005930">
    <property type="term" value="C:axoneme"/>
    <property type="evidence" value="ECO:0007669"/>
    <property type="project" value="TreeGrafter"/>
</dbReference>
<feature type="compositionally biased region" description="Low complexity" evidence="3">
    <location>
        <begin position="32"/>
        <end position="48"/>
    </location>
</feature>
<evidence type="ECO:0000259" key="4">
    <source>
        <dbReference type="Pfam" id="PF15619"/>
    </source>
</evidence>
<feature type="compositionally biased region" description="Basic and acidic residues" evidence="3">
    <location>
        <begin position="369"/>
        <end position="396"/>
    </location>
</feature>
<dbReference type="InterPro" id="IPR026188">
    <property type="entry name" value="Lebercilin-like"/>
</dbReference>
<reference evidence="5 6" key="1">
    <citation type="submission" date="2014-04" db="EMBL/GenBank/DDBJ databases">
        <title>Genome evolution of avian class.</title>
        <authorList>
            <person name="Zhang G."/>
            <person name="Li C."/>
        </authorList>
    </citation>
    <scope>NUCLEOTIDE SEQUENCE [LARGE SCALE GENOMIC DNA]</scope>
    <source>
        <strain evidence="5">BGI_N307</strain>
    </source>
</reference>
<dbReference type="Pfam" id="PF15619">
    <property type="entry name" value="Lebercilin"/>
    <property type="match status" value="1"/>
</dbReference>
<keyword evidence="2" id="KW-0175">Coiled coil</keyword>
<dbReference type="AlphaFoldDB" id="A0A093GSM2"/>
<evidence type="ECO:0000313" key="6">
    <source>
        <dbReference type="Proteomes" id="UP000053875"/>
    </source>
</evidence>
<dbReference type="PANTHER" id="PTHR16650:SF10">
    <property type="entry name" value="LEBERCILIN"/>
    <property type="match status" value="1"/>
</dbReference>
<evidence type="ECO:0000313" key="5">
    <source>
        <dbReference type="EMBL" id="KFV73308.1"/>
    </source>
</evidence>
<comment type="similarity">
    <text evidence="1">Belongs to the LCA5 family.</text>
</comment>
<evidence type="ECO:0000256" key="1">
    <source>
        <dbReference type="ARBA" id="ARBA00010229"/>
    </source>
</evidence>
<gene>
    <name evidence="5" type="ORF">N307_12038</name>
</gene>
<keyword evidence="6" id="KW-1185">Reference proteome</keyword>
<dbReference type="Proteomes" id="UP000053875">
    <property type="component" value="Unassembled WGS sequence"/>
</dbReference>
<organism evidence="5 6">
    <name type="scientific">Dryobates pubescens</name>
    <name type="common">Downy woodpecker</name>
    <name type="synonym">Picoides pubescens</name>
    <dbReference type="NCBI Taxonomy" id="118200"/>
    <lineage>
        <taxon>Eukaryota</taxon>
        <taxon>Metazoa</taxon>
        <taxon>Chordata</taxon>
        <taxon>Craniata</taxon>
        <taxon>Vertebrata</taxon>
        <taxon>Euteleostomi</taxon>
        <taxon>Archelosauria</taxon>
        <taxon>Archosauria</taxon>
        <taxon>Dinosauria</taxon>
        <taxon>Saurischia</taxon>
        <taxon>Theropoda</taxon>
        <taxon>Coelurosauria</taxon>
        <taxon>Aves</taxon>
        <taxon>Neognathae</taxon>
        <taxon>Neoaves</taxon>
        <taxon>Telluraves</taxon>
        <taxon>Coraciimorphae</taxon>
        <taxon>Piciformes</taxon>
        <taxon>Picidae</taxon>
        <taxon>Dryobates</taxon>
    </lineage>
</organism>
<protein>
    <submittedName>
        <fullName evidence="5">Lebercilin</fullName>
    </submittedName>
</protein>